<dbReference type="InterPro" id="IPR021886">
    <property type="entry name" value="MgsA_C"/>
</dbReference>
<comment type="caution">
    <text evidence="7">The sequence shown here is derived from an EMBL/GenBank/DDBJ whole genome shotgun (WGS) entry which is preliminary data.</text>
</comment>
<protein>
    <recommendedName>
        <fullName evidence="3">Replication-associated recombination protein A</fullName>
    </recommendedName>
</protein>
<dbReference type="Gene3D" id="1.10.8.60">
    <property type="match status" value="1"/>
</dbReference>
<dbReference type="InterPro" id="IPR008921">
    <property type="entry name" value="DNA_pol3_clamp-load_cplx_C"/>
</dbReference>
<dbReference type="Gene3D" id="1.20.272.10">
    <property type="match status" value="1"/>
</dbReference>
<dbReference type="InterPro" id="IPR032423">
    <property type="entry name" value="AAA_assoc_2"/>
</dbReference>
<dbReference type="InterPro" id="IPR003959">
    <property type="entry name" value="ATPase_AAA_core"/>
</dbReference>
<organism evidence="7 8">
    <name type="scientific">Rhodanobacter hydrolyticus</name>
    <dbReference type="NCBI Taxonomy" id="2250595"/>
    <lineage>
        <taxon>Bacteria</taxon>
        <taxon>Pseudomonadati</taxon>
        <taxon>Pseudomonadota</taxon>
        <taxon>Gammaproteobacteria</taxon>
        <taxon>Lysobacterales</taxon>
        <taxon>Rhodanobacteraceae</taxon>
        <taxon>Rhodanobacter</taxon>
    </lineage>
</organism>
<evidence type="ECO:0000256" key="2">
    <source>
        <dbReference type="ARBA" id="ARBA00008959"/>
    </source>
</evidence>
<dbReference type="Pfam" id="PF00004">
    <property type="entry name" value="AAA"/>
    <property type="match status" value="1"/>
</dbReference>
<keyword evidence="5" id="KW-0067">ATP-binding</keyword>
<sequence>MPPNPFQPSASLFAEPDALKPLAERMRPRNLDEIVGQRRLVAPDRALRRALEAGRLHSMVLWGPPGCGKTTLALLVAQYAEADFKAISAVLSGLPEVRKALAEAEVNFAQGRRTVLFVDEVHRFNKAQQDAFLPHIERGVILFVGATTENPSFELNSALLSRCRVHVLEAVSADDIVAALRRALEDAERGLGAQNLQVDDALLQLIAQAADGDVRRALTLLEIAAELAEGNRIDQATLEQVLADRTRRFDKQGEQFYDLISALHKSVRSSDPDAAIYWLARMLDGGCDPSYLMRRMTIMSVEDVGLADPRAWHMALDAWDTFERVGMPEGRLALANLAVYLAVAPKSNSAYKALAAAQAAIGETGTLEVPMHLRNAPTKLMKGLGYGSGYQYDHDVEGGVALDQQCLPDALDGTVFYEPAERGLESQMRDKLLALREIRRKARGK</sequence>
<dbReference type="Gene3D" id="3.40.50.300">
    <property type="entry name" value="P-loop containing nucleotide triphosphate hydrolases"/>
    <property type="match status" value="1"/>
</dbReference>
<dbReference type="SUPFAM" id="SSF48019">
    <property type="entry name" value="post-AAA+ oligomerization domain-like"/>
    <property type="match status" value="1"/>
</dbReference>
<dbReference type="Pfam" id="PF16193">
    <property type="entry name" value="AAA_assoc_2"/>
    <property type="match status" value="1"/>
</dbReference>
<dbReference type="Proteomes" id="UP001620339">
    <property type="component" value="Unassembled WGS sequence"/>
</dbReference>
<dbReference type="Gene3D" id="1.10.3710.10">
    <property type="entry name" value="DNA polymerase III clamp loader subunits, C-terminal domain"/>
    <property type="match status" value="1"/>
</dbReference>
<gene>
    <name evidence="7" type="ORF">ISP25_05085</name>
</gene>
<evidence type="ECO:0000259" key="6">
    <source>
        <dbReference type="SMART" id="SM00382"/>
    </source>
</evidence>
<evidence type="ECO:0000256" key="5">
    <source>
        <dbReference type="ARBA" id="ARBA00022840"/>
    </source>
</evidence>
<keyword evidence="8" id="KW-1185">Reference proteome</keyword>
<dbReference type="InterPro" id="IPR003593">
    <property type="entry name" value="AAA+_ATPase"/>
</dbReference>
<dbReference type="SUPFAM" id="SSF52540">
    <property type="entry name" value="P-loop containing nucleoside triphosphate hydrolases"/>
    <property type="match status" value="1"/>
</dbReference>
<keyword evidence="4" id="KW-0547">Nucleotide-binding</keyword>
<evidence type="ECO:0000313" key="8">
    <source>
        <dbReference type="Proteomes" id="UP001620339"/>
    </source>
</evidence>
<dbReference type="EMBL" id="JADIKK010000008">
    <property type="protein sequence ID" value="MFK2876442.1"/>
    <property type="molecule type" value="Genomic_DNA"/>
</dbReference>
<comment type="similarity">
    <text evidence="2">Belongs to the AAA ATPase family. RarA/MGS1/WRNIP1 subfamily.</text>
</comment>
<dbReference type="PANTHER" id="PTHR13779:SF7">
    <property type="entry name" value="ATPASE WRNIP1"/>
    <property type="match status" value="1"/>
</dbReference>
<feature type="domain" description="AAA+ ATPase" evidence="6">
    <location>
        <begin position="55"/>
        <end position="171"/>
    </location>
</feature>
<evidence type="ECO:0000256" key="1">
    <source>
        <dbReference type="ARBA" id="ARBA00002393"/>
    </source>
</evidence>
<dbReference type="RefSeq" id="WP_404612203.1">
    <property type="nucleotide sequence ID" value="NZ_JADIKK010000008.1"/>
</dbReference>
<name>A0ABW8J2F1_9GAMM</name>
<evidence type="ECO:0000313" key="7">
    <source>
        <dbReference type="EMBL" id="MFK2876442.1"/>
    </source>
</evidence>
<accession>A0ABW8J2F1</accession>
<dbReference type="CDD" id="cd18139">
    <property type="entry name" value="HLD_clamp_RarA"/>
    <property type="match status" value="1"/>
</dbReference>
<comment type="function">
    <text evidence="1">DNA-dependent ATPase that plays important roles in cellular responses to stalled DNA replication processes.</text>
</comment>
<dbReference type="SMART" id="SM00382">
    <property type="entry name" value="AAA"/>
    <property type="match status" value="1"/>
</dbReference>
<reference evidence="7 8" key="1">
    <citation type="submission" date="2020-10" db="EMBL/GenBank/DDBJ databases">
        <title>Phylogeny of dyella-like bacteria.</title>
        <authorList>
            <person name="Fu J."/>
        </authorList>
    </citation>
    <scope>NUCLEOTIDE SEQUENCE [LARGE SCALE GENOMIC DNA]</scope>
    <source>
        <strain evidence="7 8">KACC 19113</strain>
    </source>
</reference>
<dbReference type="PANTHER" id="PTHR13779">
    <property type="entry name" value="WERNER HELICASE-INTERACTING PROTEIN 1 FAMILY MEMBER"/>
    <property type="match status" value="1"/>
</dbReference>
<dbReference type="CDD" id="cd00009">
    <property type="entry name" value="AAA"/>
    <property type="match status" value="1"/>
</dbReference>
<evidence type="ECO:0000256" key="4">
    <source>
        <dbReference type="ARBA" id="ARBA00022741"/>
    </source>
</evidence>
<dbReference type="Pfam" id="PF12002">
    <property type="entry name" value="MgsA_C"/>
    <property type="match status" value="1"/>
</dbReference>
<dbReference type="InterPro" id="IPR051314">
    <property type="entry name" value="AAA_ATPase_RarA/MGS1/WRNIP1"/>
</dbReference>
<proteinExistence type="inferred from homology"/>
<evidence type="ECO:0000256" key="3">
    <source>
        <dbReference type="ARBA" id="ARBA00020776"/>
    </source>
</evidence>
<dbReference type="InterPro" id="IPR027417">
    <property type="entry name" value="P-loop_NTPase"/>
</dbReference>